<dbReference type="FunFam" id="2.30.42.10:FF:000026">
    <property type="entry name" value="Golgi reassembly stacking protein 2"/>
    <property type="match status" value="1"/>
</dbReference>
<keyword evidence="5" id="KW-0479">Metal-binding</keyword>
<evidence type="ECO:0000313" key="7">
    <source>
        <dbReference type="EMBL" id="KAJ1969051.1"/>
    </source>
</evidence>
<evidence type="ECO:0000313" key="8">
    <source>
        <dbReference type="Proteomes" id="UP001150925"/>
    </source>
</evidence>
<comment type="subcellular location">
    <subcellularLocation>
        <location evidence="1">Golgi apparatus membrane</location>
    </subcellularLocation>
</comment>
<dbReference type="PANTHER" id="PTHR12893">
    <property type="entry name" value="GOLGI REASSEMBLY STACKING PROTEIN GRASP"/>
    <property type="match status" value="1"/>
</dbReference>
<dbReference type="OrthoDB" id="3318at2759"/>
<dbReference type="PROSITE" id="PS51865">
    <property type="entry name" value="PDZ_GRASP"/>
    <property type="match status" value="2"/>
</dbReference>
<dbReference type="InterPro" id="IPR036034">
    <property type="entry name" value="PDZ_sf"/>
</dbReference>
<feature type="domain" description="PDZ GRASP-type" evidence="6">
    <location>
        <begin position="14"/>
        <end position="108"/>
    </location>
</feature>
<name>A0A9W8E8S6_9FUNG</name>
<dbReference type="Proteomes" id="UP001150925">
    <property type="component" value="Unassembled WGS sequence"/>
</dbReference>
<dbReference type="InterPro" id="IPR007583">
    <property type="entry name" value="GRASP55_65"/>
</dbReference>
<reference evidence="7" key="1">
    <citation type="submission" date="2022-07" db="EMBL/GenBank/DDBJ databases">
        <title>Phylogenomic reconstructions and comparative analyses of Kickxellomycotina fungi.</title>
        <authorList>
            <person name="Reynolds N.K."/>
            <person name="Stajich J.E."/>
            <person name="Barry K."/>
            <person name="Grigoriev I.V."/>
            <person name="Crous P."/>
            <person name="Smith M.E."/>
        </authorList>
    </citation>
    <scope>NUCLEOTIDE SEQUENCE</scope>
    <source>
        <strain evidence="7">RSA 1196</strain>
    </source>
</reference>
<evidence type="ECO:0000256" key="4">
    <source>
        <dbReference type="ARBA" id="ARBA00023136"/>
    </source>
</evidence>
<keyword evidence="4" id="KW-0472">Membrane</keyword>
<dbReference type="Gene3D" id="2.30.42.10">
    <property type="match status" value="2"/>
</dbReference>
<feature type="binding site" evidence="5">
    <location>
        <position position="17"/>
    </location>
    <ligand>
        <name>Zn(2+)</name>
        <dbReference type="ChEBI" id="CHEBI:29105"/>
    </ligand>
</feature>
<comment type="caution">
    <text evidence="7">The sequence shown here is derived from an EMBL/GenBank/DDBJ whole genome shotgun (WGS) entry which is preliminary data.</text>
</comment>
<dbReference type="PANTHER" id="PTHR12893:SF0">
    <property type="entry name" value="GRASP65"/>
    <property type="match status" value="1"/>
</dbReference>
<gene>
    <name evidence="7" type="ORF">IWQ62_000867</name>
</gene>
<feature type="domain" description="PDZ GRASP-type" evidence="6">
    <location>
        <begin position="114"/>
        <end position="203"/>
    </location>
</feature>
<accession>A0A9W8E8S6</accession>
<evidence type="ECO:0000256" key="5">
    <source>
        <dbReference type="PIRSR" id="PIRSR607583-1"/>
    </source>
</evidence>
<proteinExistence type="predicted"/>
<evidence type="ECO:0000256" key="1">
    <source>
        <dbReference type="ARBA" id="ARBA00004394"/>
    </source>
</evidence>
<sequence length="230" mass="24970">MGAEQSAENQTPISGFHVLQVYSESPSASAGLVPYFDFIVGVNDQPLNEDSGHFLQQILTRHVGQTVRLLVYSTQSHELRPVHLTPRASWTNDPHQGIAGCVVRFCNPKAVEENVWHVLTVSPDSPAQRAGLRPHSDYVVGTPLAAFHTQSDFTDMVVQSLDKPLPLLVYNVESQSCREVSIVPQRNWGGEGLLGCDIGFGYLHRIPKATSTDAVQQGAGSSPVLLSSTS</sequence>
<dbReference type="SUPFAM" id="SSF50156">
    <property type="entry name" value="PDZ domain-like"/>
    <property type="match status" value="1"/>
</dbReference>
<evidence type="ECO:0000256" key="3">
    <source>
        <dbReference type="ARBA" id="ARBA00023034"/>
    </source>
</evidence>
<dbReference type="GO" id="GO:0046872">
    <property type="term" value="F:metal ion binding"/>
    <property type="evidence" value="ECO:0007669"/>
    <property type="project" value="UniProtKB-KW"/>
</dbReference>
<dbReference type="Pfam" id="PF04495">
    <property type="entry name" value="GRASP55_65"/>
    <property type="match status" value="2"/>
</dbReference>
<dbReference type="InterPro" id="IPR024958">
    <property type="entry name" value="GRASP_PDZ"/>
</dbReference>
<dbReference type="GO" id="GO:0007030">
    <property type="term" value="P:Golgi organization"/>
    <property type="evidence" value="ECO:0007669"/>
    <property type="project" value="TreeGrafter"/>
</dbReference>
<evidence type="ECO:0000256" key="2">
    <source>
        <dbReference type="ARBA" id="ARBA00022737"/>
    </source>
</evidence>
<keyword evidence="3" id="KW-0333">Golgi apparatus</keyword>
<dbReference type="EMBL" id="JANBPY010000100">
    <property type="protein sequence ID" value="KAJ1969051.1"/>
    <property type="molecule type" value="Genomic_DNA"/>
</dbReference>
<keyword evidence="2" id="KW-0677">Repeat</keyword>
<protein>
    <recommendedName>
        <fullName evidence="6">PDZ GRASP-type domain-containing protein</fullName>
    </recommendedName>
</protein>
<organism evidence="7 8">
    <name type="scientific">Dispira parvispora</name>
    <dbReference type="NCBI Taxonomy" id="1520584"/>
    <lineage>
        <taxon>Eukaryota</taxon>
        <taxon>Fungi</taxon>
        <taxon>Fungi incertae sedis</taxon>
        <taxon>Zoopagomycota</taxon>
        <taxon>Kickxellomycotina</taxon>
        <taxon>Dimargaritomycetes</taxon>
        <taxon>Dimargaritales</taxon>
        <taxon>Dimargaritaceae</taxon>
        <taxon>Dispira</taxon>
    </lineage>
</organism>
<keyword evidence="8" id="KW-1185">Reference proteome</keyword>
<feature type="binding site" evidence="5">
    <location>
        <position position="106"/>
    </location>
    <ligand>
        <name>Zn(2+)</name>
        <dbReference type="ChEBI" id="CHEBI:29105"/>
    </ligand>
</feature>
<dbReference type="AlphaFoldDB" id="A0A9W8E8S6"/>
<keyword evidence="5" id="KW-0862">Zinc</keyword>
<evidence type="ECO:0000259" key="6">
    <source>
        <dbReference type="PROSITE" id="PS51865"/>
    </source>
</evidence>
<dbReference type="GO" id="GO:0000139">
    <property type="term" value="C:Golgi membrane"/>
    <property type="evidence" value="ECO:0007669"/>
    <property type="project" value="UniProtKB-SubCell"/>
</dbReference>